<dbReference type="SMART" id="SM00671">
    <property type="entry name" value="SEL1"/>
    <property type="match status" value="5"/>
</dbReference>
<evidence type="ECO:0000313" key="4">
    <source>
        <dbReference type="Proteomes" id="UP001196565"/>
    </source>
</evidence>
<dbReference type="EMBL" id="JAHYBZ010000004">
    <property type="protein sequence ID" value="MBW6398745.1"/>
    <property type="molecule type" value="Genomic_DNA"/>
</dbReference>
<name>A0ABS7A9H4_9PROT</name>
<evidence type="ECO:0000256" key="2">
    <source>
        <dbReference type="SAM" id="SignalP"/>
    </source>
</evidence>
<evidence type="ECO:0000256" key="1">
    <source>
        <dbReference type="SAM" id="MobiDB-lite"/>
    </source>
</evidence>
<feature type="chain" id="PRO_5046739808" evidence="2">
    <location>
        <begin position="32"/>
        <end position="315"/>
    </location>
</feature>
<feature type="compositionally biased region" description="Polar residues" evidence="1">
    <location>
        <begin position="302"/>
        <end position="315"/>
    </location>
</feature>
<dbReference type="InterPro" id="IPR050767">
    <property type="entry name" value="Sel1_AlgK"/>
</dbReference>
<sequence>MFRRRPSRPPRPIRPVISPATIRATSPEALAAAFAAPPDQAAPWIEAAAKLGHVRAQMLWGQYLLDAVGGVPRDQVAAVEWFRSAVQAGDREAMNMLGRCHENGWGLPVDYAEAVRWFRASAEAGFDWGQYNFANMLLRGDGIAEDRAEALRWYHAAAAQGHAKSINMVARFYEEGWVVPRDPQRAAQLYAVSAERGDFRGQFNLGVLLTARGQIEDAAHWFREAARVAHDTFRRGMAEKLAARPEPELQAIAAEIREGFALTEPHPPREPMRVAGNAHGSPSAHGLWKPSPGAGHDGQPMGEQSSTRAPLISRT</sequence>
<dbReference type="Pfam" id="PF08238">
    <property type="entry name" value="Sel1"/>
    <property type="match status" value="5"/>
</dbReference>
<reference evidence="3 4" key="1">
    <citation type="submission" date="2021-07" db="EMBL/GenBank/DDBJ databases">
        <authorList>
            <person name="So Y."/>
        </authorList>
    </citation>
    <scope>NUCLEOTIDE SEQUENCE [LARGE SCALE GENOMIC DNA]</scope>
    <source>
        <strain evidence="3 4">HJA6</strain>
    </source>
</reference>
<dbReference type="InterPro" id="IPR006597">
    <property type="entry name" value="Sel1-like"/>
</dbReference>
<gene>
    <name evidence="3" type="ORF">KPL78_12850</name>
</gene>
<protein>
    <submittedName>
        <fullName evidence="3">Sel1 repeat family protein</fullName>
    </submittedName>
</protein>
<organism evidence="3 4">
    <name type="scientific">Roseomonas alba</name>
    <dbReference type="NCBI Taxonomy" id="2846776"/>
    <lineage>
        <taxon>Bacteria</taxon>
        <taxon>Pseudomonadati</taxon>
        <taxon>Pseudomonadota</taxon>
        <taxon>Alphaproteobacteria</taxon>
        <taxon>Acetobacterales</taxon>
        <taxon>Roseomonadaceae</taxon>
        <taxon>Roseomonas</taxon>
    </lineage>
</organism>
<evidence type="ECO:0000313" key="3">
    <source>
        <dbReference type="EMBL" id="MBW6398745.1"/>
    </source>
</evidence>
<comment type="caution">
    <text evidence="3">The sequence shown here is derived from an EMBL/GenBank/DDBJ whole genome shotgun (WGS) entry which is preliminary data.</text>
</comment>
<keyword evidence="4" id="KW-1185">Reference proteome</keyword>
<dbReference type="Proteomes" id="UP001196565">
    <property type="component" value="Unassembled WGS sequence"/>
</dbReference>
<accession>A0ABS7A9H4</accession>
<dbReference type="PANTHER" id="PTHR11102:SF160">
    <property type="entry name" value="ERAD-ASSOCIATED E3 UBIQUITIN-PROTEIN LIGASE COMPONENT HRD3"/>
    <property type="match status" value="1"/>
</dbReference>
<keyword evidence="2" id="KW-0732">Signal</keyword>
<feature type="signal peptide" evidence="2">
    <location>
        <begin position="1"/>
        <end position="31"/>
    </location>
</feature>
<feature type="region of interest" description="Disordered" evidence="1">
    <location>
        <begin position="263"/>
        <end position="315"/>
    </location>
</feature>
<dbReference type="RefSeq" id="WP_219763354.1">
    <property type="nucleotide sequence ID" value="NZ_JAHYBZ010000004.1"/>
</dbReference>
<dbReference type="PANTHER" id="PTHR11102">
    <property type="entry name" value="SEL-1-LIKE PROTEIN"/>
    <property type="match status" value="1"/>
</dbReference>
<dbReference type="Gene3D" id="1.25.40.10">
    <property type="entry name" value="Tetratricopeptide repeat domain"/>
    <property type="match status" value="1"/>
</dbReference>
<dbReference type="InterPro" id="IPR011990">
    <property type="entry name" value="TPR-like_helical_dom_sf"/>
</dbReference>
<proteinExistence type="predicted"/>
<dbReference type="SUPFAM" id="SSF81901">
    <property type="entry name" value="HCP-like"/>
    <property type="match status" value="1"/>
</dbReference>